<evidence type="ECO:0000256" key="4">
    <source>
        <dbReference type="SAM" id="MobiDB-lite"/>
    </source>
</evidence>
<dbReference type="GO" id="GO:0016491">
    <property type="term" value="F:oxidoreductase activity"/>
    <property type="evidence" value="ECO:0007669"/>
    <property type="project" value="UniProtKB-KW"/>
</dbReference>
<dbReference type="Gene3D" id="3.50.50.60">
    <property type="entry name" value="FAD/NAD(P)-binding domain"/>
    <property type="match status" value="1"/>
</dbReference>
<dbReference type="OrthoDB" id="9767561at2"/>
<dbReference type="Pfam" id="PF01593">
    <property type="entry name" value="Amino_oxidase"/>
    <property type="match status" value="1"/>
</dbReference>
<keyword evidence="7" id="KW-1185">Reference proteome</keyword>
<comment type="cofactor">
    <cofactor evidence="1">
        <name>FAD</name>
        <dbReference type="ChEBI" id="CHEBI:57692"/>
    </cofactor>
</comment>
<dbReference type="PRINTS" id="PR00757">
    <property type="entry name" value="AMINEOXDASEF"/>
</dbReference>
<dbReference type="InterPro" id="IPR036188">
    <property type="entry name" value="FAD/NAD-bd_sf"/>
</dbReference>
<dbReference type="PROSITE" id="PS51257">
    <property type="entry name" value="PROKAR_LIPOPROTEIN"/>
    <property type="match status" value="1"/>
</dbReference>
<dbReference type="STRING" id="936756.ATE80_16600"/>
<sequence length="432" mass="44656">MTREQRSSADDVVVVGAGLAGLACALDLCGAGRRVTLLEASDGVGGRMRTDRRDGFLLDRGFQVFTTSYPQVRRRLALRGLRLRPFTAGLVAHTSAGPVRLVDPTRRTAPAPGGPRTGGAPGGVAPSAGALSGGVLTGRDLAALAALSAYDTVLPARVVKRRADRTTAAALSRAGVSRRAVDEVLRPFLAGVFLEDRLETSARFFHLVLRSMARGTPCLPADGVGAVPAMLAAGLPQGVVRLETPVAALTDGGVLLTDGSERPAGRVVVATDAPTAARLLPGLRIPGGRTVTTYYHAADVPPLREPILMVDATLTVLGTCVLTEVSPTYAPPGTALVSTSVLGGAPPGGEPAVRRRLAELYGTDTGPWRQVAVYTVEGALPAMTPPWPLSRTTRFAPGRYVAGDHRATGSVQGALASGTRAAREVLADLARG</sequence>
<comment type="caution">
    <text evidence="6">The sequence shown here is derived from an EMBL/GenBank/DDBJ whole genome shotgun (WGS) entry which is preliminary data.</text>
</comment>
<evidence type="ECO:0000256" key="2">
    <source>
        <dbReference type="ARBA" id="ARBA00023002"/>
    </source>
</evidence>
<dbReference type="RefSeq" id="WP_058942990.1">
    <property type="nucleotide sequence ID" value="NZ_LNSV01000039.1"/>
</dbReference>
<dbReference type="Proteomes" id="UP000054011">
    <property type="component" value="Unassembled WGS sequence"/>
</dbReference>
<dbReference type="Gene3D" id="3.90.660.20">
    <property type="entry name" value="Protoporphyrinogen oxidase, mitochondrial, domain 2"/>
    <property type="match status" value="1"/>
</dbReference>
<proteinExistence type="predicted"/>
<evidence type="ECO:0000259" key="5">
    <source>
        <dbReference type="Pfam" id="PF01593"/>
    </source>
</evidence>
<evidence type="ECO:0000313" key="6">
    <source>
        <dbReference type="EMBL" id="KUH37760.1"/>
    </source>
</evidence>
<evidence type="ECO:0000256" key="3">
    <source>
        <dbReference type="PIRSR" id="PIRSR601613-1"/>
    </source>
</evidence>
<dbReference type="InterPro" id="IPR002937">
    <property type="entry name" value="Amino_oxidase"/>
</dbReference>
<feature type="binding site" evidence="3">
    <location>
        <begin position="39"/>
        <end position="40"/>
    </location>
    <ligand>
        <name>FAD</name>
        <dbReference type="ChEBI" id="CHEBI:57692"/>
    </ligand>
</feature>
<dbReference type="Gene3D" id="1.10.3110.10">
    <property type="entry name" value="protoporphyrinogen ix oxidase, domain 3"/>
    <property type="match status" value="1"/>
</dbReference>
<feature type="region of interest" description="Disordered" evidence="4">
    <location>
        <begin position="102"/>
        <end position="125"/>
    </location>
</feature>
<keyword evidence="2" id="KW-0560">Oxidoreductase</keyword>
<protein>
    <submittedName>
        <fullName evidence="6">Amine oxidase</fullName>
    </submittedName>
</protein>
<dbReference type="SUPFAM" id="SSF51905">
    <property type="entry name" value="FAD/NAD(P)-binding domain"/>
    <property type="match status" value="1"/>
</dbReference>
<organism evidence="6 7">
    <name type="scientific">Streptomyces kanasensis</name>
    <dbReference type="NCBI Taxonomy" id="936756"/>
    <lineage>
        <taxon>Bacteria</taxon>
        <taxon>Bacillati</taxon>
        <taxon>Actinomycetota</taxon>
        <taxon>Actinomycetes</taxon>
        <taxon>Kitasatosporales</taxon>
        <taxon>Streptomycetaceae</taxon>
        <taxon>Streptomyces</taxon>
    </lineage>
</organism>
<evidence type="ECO:0000256" key="1">
    <source>
        <dbReference type="ARBA" id="ARBA00001974"/>
    </source>
</evidence>
<evidence type="ECO:0000313" key="7">
    <source>
        <dbReference type="Proteomes" id="UP000054011"/>
    </source>
</evidence>
<dbReference type="PANTHER" id="PTHR42841">
    <property type="entry name" value="AMINE OXIDASE"/>
    <property type="match status" value="1"/>
</dbReference>
<gene>
    <name evidence="6" type="ORF">ATE80_16600</name>
</gene>
<feature type="domain" description="Amine oxidase" evidence="5">
    <location>
        <begin position="19"/>
        <end position="426"/>
    </location>
</feature>
<accession>A0A117IVR3</accession>
<dbReference type="EMBL" id="LNSV01000039">
    <property type="protein sequence ID" value="KUH37760.1"/>
    <property type="molecule type" value="Genomic_DNA"/>
</dbReference>
<reference evidence="6 7" key="1">
    <citation type="submission" date="2015-11" db="EMBL/GenBank/DDBJ databases">
        <title>Genome-wide analysis reveals the secondary metabolome in Streptomyces kanasensis ZX01.</title>
        <authorList>
            <person name="Zhang G."/>
            <person name="Han L."/>
            <person name="Feng J."/>
            <person name="Zhang X."/>
        </authorList>
    </citation>
    <scope>NUCLEOTIDE SEQUENCE [LARGE SCALE GENOMIC DNA]</scope>
    <source>
        <strain evidence="6 7">ZX01</strain>
    </source>
</reference>
<dbReference type="InterPro" id="IPR001613">
    <property type="entry name" value="Flavin_amine_oxidase"/>
</dbReference>
<dbReference type="AlphaFoldDB" id="A0A117IVR3"/>
<name>A0A117IVR3_9ACTN</name>